<feature type="domain" description="Globin" evidence="1">
    <location>
        <begin position="104"/>
        <end position="253"/>
    </location>
</feature>
<gene>
    <name evidence="2" type="ORF">BABINDRAFT_72944</name>
</gene>
<name>A0A1E3QY32_9ASCO</name>
<dbReference type="GO" id="GO:0019825">
    <property type="term" value="F:oxygen binding"/>
    <property type="evidence" value="ECO:0007669"/>
    <property type="project" value="InterPro"/>
</dbReference>
<dbReference type="CDD" id="cd01040">
    <property type="entry name" value="Mb-like"/>
    <property type="match status" value="1"/>
</dbReference>
<dbReference type="PANTHER" id="PTHR43396:SF6">
    <property type="entry name" value="ABL201WP"/>
    <property type="match status" value="1"/>
</dbReference>
<dbReference type="Proteomes" id="UP000094336">
    <property type="component" value="Unassembled WGS sequence"/>
</dbReference>
<dbReference type="InterPro" id="IPR000971">
    <property type="entry name" value="Globin"/>
</dbReference>
<organism evidence="2 3">
    <name type="scientific">Babjeviella inositovora NRRL Y-12698</name>
    <dbReference type="NCBI Taxonomy" id="984486"/>
    <lineage>
        <taxon>Eukaryota</taxon>
        <taxon>Fungi</taxon>
        <taxon>Dikarya</taxon>
        <taxon>Ascomycota</taxon>
        <taxon>Saccharomycotina</taxon>
        <taxon>Pichiomycetes</taxon>
        <taxon>Serinales incertae sedis</taxon>
        <taxon>Babjeviella</taxon>
    </lineage>
</organism>
<dbReference type="InterPro" id="IPR012292">
    <property type="entry name" value="Globin/Proto"/>
</dbReference>
<dbReference type="Gene3D" id="1.10.490.10">
    <property type="entry name" value="Globins"/>
    <property type="match status" value="1"/>
</dbReference>
<dbReference type="PANTHER" id="PTHR43396">
    <property type="entry name" value="FLAVOHEMOPROTEIN"/>
    <property type="match status" value="1"/>
</dbReference>
<dbReference type="GO" id="GO:0071949">
    <property type="term" value="F:FAD binding"/>
    <property type="evidence" value="ECO:0007669"/>
    <property type="project" value="TreeGrafter"/>
</dbReference>
<reference evidence="3" key="1">
    <citation type="submission" date="2016-05" db="EMBL/GenBank/DDBJ databases">
        <title>Comparative genomics of biotechnologically important yeasts.</title>
        <authorList>
            <consortium name="DOE Joint Genome Institute"/>
            <person name="Riley R."/>
            <person name="Haridas S."/>
            <person name="Wolfe K.H."/>
            <person name="Lopes M.R."/>
            <person name="Hittinger C.T."/>
            <person name="Goker M."/>
            <person name="Salamov A."/>
            <person name="Wisecaver J."/>
            <person name="Long T.M."/>
            <person name="Aerts A.L."/>
            <person name="Barry K."/>
            <person name="Choi C."/>
            <person name="Clum A."/>
            <person name="Coughlan A.Y."/>
            <person name="Deshpande S."/>
            <person name="Douglass A.P."/>
            <person name="Hanson S.J."/>
            <person name="Klenk H.-P."/>
            <person name="Labutti K."/>
            <person name="Lapidus A."/>
            <person name="Lindquist E."/>
            <person name="Lipzen A."/>
            <person name="Meier-Kolthoff J.P."/>
            <person name="Ohm R.A."/>
            <person name="Otillar R.P."/>
            <person name="Pangilinan J."/>
            <person name="Peng Y."/>
            <person name="Rokas A."/>
            <person name="Rosa C.A."/>
            <person name="Scheuner C."/>
            <person name="Sibirny A.A."/>
            <person name="Slot J.C."/>
            <person name="Stielow J.B."/>
            <person name="Sun H."/>
            <person name="Kurtzman C.P."/>
            <person name="Blackwell M."/>
            <person name="Grigoriev I.V."/>
            <person name="Jeffries T.W."/>
        </authorList>
    </citation>
    <scope>NUCLEOTIDE SEQUENCE [LARGE SCALE GENOMIC DNA]</scope>
    <source>
        <strain evidence="3">NRRL Y-12698</strain>
    </source>
</reference>
<keyword evidence="3" id="KW-1185">Reference proteome</keyword>
<evidence type="ECO:0000259" key="1">
    <source>
        <dbReference type="PROSITE" id="PS01033"/>
    </source>
</evidence>
<dbReference type="SUPFAM" id="SSF46458">
    <property type="entry name" value="Globin-like"/>
    <property type="match status" value="1"/>
</dbReference>
<dbReference type="STRING" id="984486.A0A1E3QY32"/>
<proteinExistence type="predicted"/>
<dbReference type="InterPro" id="IPR044399">
    <property type="entry name" value="Mb-like_M"/>
</dbReference>
<dbReference type="GO" id="GO:0008941">
    <property type="term" value="F:nitric oxide dioxygenase NAD(P)H activity"/>
    <property type="evidence" value="ECO:0007669"/>
    <property type="project" value="TreeGrafter"/>
</dbReference>
<dbReference type="Pfam" id="PF00042">
    <property type="entry name" value="Globin"/>
    <property type="match status" value="1"/>
</dbReference>
<protein>
    <recommendedName>
        <fullName evidence="1">Globin domain-containing protein</fullName>
    </recommendedName>
</protein>
<dbReference type="PROSITE" id="PS01033">
    <property type="entry name" value="GLOBIN"/>
    <property type="match status" value="1"/>
</dbReference>
<dbReference type="AlphaFoldDB" id="A0A1E3QY32"/>
<dbReference type="GO" id="GO:0046210">
    <property type="term" value="P:nitric oxide catabolic process"/>
    <property type="evidence" value="ECO:0007669"/>
    <property type="project" value="TreeGrafter"/>
</dbReference>
<dbReference type="InterPro" id="IPR009050">
    <property type="entry name" value="Globin-like_sf"/>
</dbReference>
<dbReference type="RefSeq" id="XP_018987822.1">
    <property type="nucleotide sequence ID" value="XM_019132597.1"/>
</dbReference>
<dbReference type="GeneID" id="30150450"/>
<dbReference type="GO" id="GO:0071500">
    <property type="term" value="P:cellular response to nitrosative stress"/>
    <property type="evidence" value="ECO:0007669"/>
    <property type="project" value="TreeGrafter"/>
</dbReference>
<evidence type="ECO:0000313" key="3">
    <source>
        <dbReference type="Proteomes" id="UP000094336"/>
    </source>
</evidence>
<sequence length="325" mass="36385">MARNYHCSKMVHCSLRTRKGNPIPFKMLTASTNLSLLGPADISKTSPSPVGFGDSVSDLSSLFDKFPLSRSHDTDSLASNTLISNSPVKETRHTTGIYSHMEAVFTEAEIATLKATWISEAVGTAYEGTVNSKQTPFGTIHFWEQTYACVQRKQPSAVALMPAIDHQTRSFAGLMHLCMENIECLSTLDGYLANLGRKHSRIFGALSRHFQILGEAVVETLHKYYGKVFTRKAVALWIRLYCFLANSMIQASLNEPTLIRDELVYPTLQSTDNTSISLIRSTDEDISRDDFENMSHDLPAEIRFLGTFQRKKRHNLGALASKYFF</sequence>
<dbReference type="GO" id="GO:0020037">
    <property type="term" value="F:heme binding"/>
    <property type="evidence" value="ECO:0007669"/>
    <property type="project" value="InterPro"/>
</dbReference>
<dbReference type="EMBL" id="KV454426">
    <property type="protein sequence ID" value="ODQ82494.1"/>
    <property type="molecule type" value="Genomic_DNA"/>
</dbReference>
<dbReference type="OrthoDB" id="436496at2759"/>
<accession>A0A1E3QY32</accession>
<evidence type="ECO:0000313" key="2">
    <source>
        <dbReference type="EMBL" id="ODQ82494.1"/>
    </source>
</evidence>